<dbReference type="Pfam" id="PF01987">
    <property type="entry name" value="AIM24"/>
    <property type="match status" value="1"/>
</dbReference>
<dbReference type="InterPro" id="IPR016031">
    <property type="entry name" value="Trp_RNA-bd_attenuator-like_dom"/>
</dbReference>
<sequence>MTTYSVDEFLSRTKQQITSTDSFALQSERILEVNLDGEIWSKMGSMISYQGTIRFERERILEHGLGRAFKKSFTSEGQELMKATGNGRLFLADQGKRITILELGNQQITVNGNDLLAFEPTVEWDIEMMRKMAGLMSGGLFNVTLNGRGKVAITTYFEPLTLEVTPDQPVHTDPTATVAWSGDLKPEFHTDISYRTFLGKGSGESIQMKFTGSGFVIVQPGFEVE</sequence>
<dbReference type="Gene3D" id="3.60.160.10">
    <property type="entry name" value="Mitochondrial biogenesis AIM24"/>
    <property type="match status" value="1"/>
</dbReference>
<name>A0ABU9VNJ3_9BACI</name>
<organism evidence="1 2">
    <name type="scientific">Alkalicoccobacillus gibsonii</name>
    <dbReference type="NCBI Taxonomy" id="79881"/>
    <lineage>
        <taxon>Bacteria</taxon>
        <taxon>Bacillati</taxon>
        <taxon>Bacillota</taxon>
        <taxon>Bacilli</taxon>
        <taxon>Bacillales</taxon>
        <taxon>Bacillaceae</taxon>
        <taxon>Alkalicoccobacillus</taxon>
    </lineage>
</organism>
<dbReference type="PANTHER" id="PTHR38074">
    <property type="entry name" value="ALTERED INHERITANCE OF MITOCHONDRIA PROTEIN 24, MITOCHONDRIAL"/>
    <property type="match status" value="1"/>
</dbReference>
<accession>A0ABU9VNJ3</accession>
<dbReference type="EMBL" id="JBCITK010000001">
    <property type="protein sequence ID" value="MEN0645384.1"/>
    <property type="molecule type" value="Genomic_DNA"/>
</dbReference>
<dbReference type="RefSeq" id="WP_203087664.1">
    <property type="nucleotide sequence ID" value="NZ_JAEUZA010000002.1"/>
</dbReference>
<evidence type="ECO:0000313" key="1">
    <source>
        <dbReference type="EMBL" id="MEN0645384.1"/>
    </source>
</evidence>
<evidence type="ECO:0000313" key="2">
    <source>
        <dbReference type="Proteomes" id="UP001418796"/>
    </source>
</evidence>
<dbReference type="Proteomes" id="UP001418796">
    <property type="component" value="Unassembled WGS sequence"/>
</dbReference>
<dbReference type="InterPro" id="IPR036983">
    <property type="entry name" value="AIM24_sf"/>
</dbReference>
<proteinExistence type="predicted"/>
<dbReference type="InterPro" id="IPR002838">
    <property type="entry name" value="AIM24"/>
</dbReference>
<reference evidence="1 2" key="1">
    <citation type="submission" date="2024-03" db="EMBL/GenBank/DDBJ databases">
        <title>Bacilli Hybrid Assemblies.</title>
        <authorList>
            <person name="Kovac J."/>
        </authorList>
    </citation>
    <scope>NUCLEOTIDE SEQUENCE [LARGE SCALE GENOMIC DNA]</scope>
    <source>
        <strain evidence="1 2">FSL R7-0666</strain>
    </source>
</reference>
<dbReference type="SUPFAM" id="SSF51219">
    <property type="entry name" value="TRAP-like"/>
    <property type="match status" value="1"/>
</dbReference>
<comment type="caution">
    <text evidence="1">The sequence shown here is derived from an EMBL/GenBank/DDBJ whole genome shotgun (WGS) entry which is preliminary data.</text>
</comment>
<protein>
    <submittedName>
        <fullName evidence="1">AIM24 family protein</fullName>
    </submittedName>
</protein>
<dbReference type="PANTHER" id="PTHR38074:SF1">
    <property type="entry name" value="ALTERED INHERITANCE OF MITOCHONDRIA PROTEIN 24, MITOCHONDRIAL"/>
    <property type="match status" value="1"/>
</dbReference>
<gene>
    <name evidence="1" type="ORF">MKY91_19650</name>
</gene>
<keyword evidence="2" id="KW-1185">Reference proteome</keyword>